<evidence type="ECO:0000313" key="1">
    <source>
        <dbReference type="EMBL" id="GGJ69682.1"/>
    </source>
</evidence>
<proteinExistence type="predicted"/>
<evidence type="ECO:0000313" key="2">
    <source>
        <dbReference type="Proteomes" id="UP000635726"/>
    </source>
</evidence>
<keyword evidence="2" id="KW-1185">Reference proteome</keyword>
<protein>
    <submittedName>
        <fullName evidence="1">Uncharacterized protein</fullName>
    </submittedName>
</protein>
<reference evidence="1" key="1">
    <citation type="journal article" date="2014" name="Int. J. Syst. Evol. Microbiol.">
        <title>Complete genome sequence of Corynebacterium casei LMG S-19264T (=DSM 44701T), isolated from a smear-ripened cheese.</title>
        <authorList>
            <consortium name="US DOE Joint Genome Institute (JGI-PGF)"/>
            <person name="Walter F."/>
            <person name="Albersmeier A."/>
            <person name="Kalinowski J."/>
            <person name="Ruckert C."/>
        </authorList>
    </citation>
    <scope>NUCLEOTIDE SEQUENCE</scope>
    <source>
        <strain evidence="1">JCM 14371</strain>
    </source>
</reference>
<name>A0A917UNC5_9DEIO</name>
<dbReference type="EMBL" id="BMOE01000003">
    <property type="protein sequence ID" value="GGJ69682.1"/>
    <property type="molecule type" value="Genomic_DNA"/>
</dbReference>
<gene>
    <name evidence="1" type="ORF">GCM10008939_12540</name>
</gene>
<dbReference type="Proteomes" id="UP000635726">
    <property type="component" value="Unassembled WGS sequence"/>
</dbReference>
<organism evidence="1 2">
    <name type="scientific">Deinococcus aquiradiocola</name>
    <dbReference type="NCBI Taxonomy" id="393059"/>
    <lineage>
        <taxon>Bacteria</taxon>
        <taxon>Thermotogati</taxon>
        <taxon>Deinococcota</taxon>
        <taxon>Deinococci</taxon>
        <taxon>Deinococcales</taxon>
        <taxon>Deinococcaceae</taxon>
        <taxon>Deinococcus</taxon>
    </lineage>
</organism>
<sequence length="80" mass="8987">MSERNRYSLVVATNPARDKLVVEMAVGEDIVFEFFIEGGKRHLAIYVEHSKPPIETDADVFFEALQDAYADVKTLPGNNT</sequence>
<reference evidence="1" key="2">
    <citation type="submission" date="2020-09" db="EMBL/GenBank/DDBJ databases">
        <authorList>
            <person name="Sun Q."/>
            <person name="Ohkuma M."/>
        </authorList>
    </citation>
    <scope>NUCLEOTIDE SEQUENCE</scope>
    <source>
        <strain evidence="1">JCM 14371</strain>
    </source>
</reference>
<accession>A0A917UNC5</accession>
<comment type="caution">
    <text evidence="1">The sequence shown here is derived from an EMBL/GenBank/DDBJ whole genome shotgun (WGS) entry which is preliminary data.</text>
</comment>
<dbReference type="AlphaFoldDB" id="A0A917UNC5"/>